<name>L0R5N0_9BACT</name>
<reference evidence="2 3" key="3">
    <citation type="submission" date="2017-03" db="EMBL/GenBank/DDBJ databases">
        <authorList>
            <person name="Afonso C.L."/>
            <person name="Miller P.J."/>
            <person name="Scott M.A."/>
            <person name="Spackman E."/>
            <person name="Goraichik I."/>
            <person name="Dimitrov K.M."/>
            <person name="Suarez D.L."/>
            <person name="Swayne D.E."/>
        </authorList>
    </citation>
    <scope>NUCLEOTIDE SEQUENCE [LARGE SCALE GENOMIC DNA]</scope>
    <source>
        <strain evidence="2">PRJEB14757</strain>
    </source>
</reference>
<sequence length="165" mass="17667">MVELCNVLSSMRVAGVPPVITVVLHLICLAGPITVPDATPRRTPGVSPMVNGIVVDMLCEGMKFIKCFMEVVGGNAVTFIAKFGYGMGIGAGKNGVIHTSGNPKSIPGAIEQFANILSPFRNSAIFNNPPPCLLTHHNETLKSLYISMLWRLSNKTLMIVSTSQQ</sequence>
<accession>L0R5N0</accession>
<reference evidence="1" key="2">
    <citation type="submission" date="2012-12" db="EMBL/GenBank/DDBJ databases">
        <title>Region harboring genes involved in magnetosome formation of Candidatus Desulfamplus magnetosmortis.</title>
        <authorList>
            <person name="Lefevre C.T."/>
            <person name="Bazylinski D.A."/>
        </authorList>
    </citation>
    <scope>NUCLEOTIDE SEQUENCE</scope>
    <source>
        <strain evidence="1">BW-1</strain>
    </source>
</reference>
<reference evidence="1" key="1">
    <citation type="submission" date="2012-10" db="EMBL/GenBank/DDBJ databases">
        <authorList>
            <person name="Lefevre C."/>
        </authorList>
    </citation>
    <scope>NUCLEOTIDE SEQUENCE</scope>
    <source>
        <strain evidence="1">BW-1</strain>
    </source>
</reference>
<dbReference type="AlphaFoldDB" id="L0R5N0"/>
<evidence type="ECO:0000313" key="2">
    <source>
        <dbReference type="EMBL" id="SLM32883.1"/>
    </source>
</evidence>
<organism evidence="1">
    <name type="scientific">Desulfamplus magnetovallimortis</name>
    <dbReference type="NCBI Taxonomy" id="1246637"/>
    <lineage>
        <taxon>Bacteria</taxon>
        <taxon>Pseudomonadati</taxon>
        <taxon>Thermodesulfobacteriota</taxon>
        <taxon>Desulfobacteria</taxon>
        <taxon>Desulfobacterales</taxon>
        <taxon>Desulfobacteraceae</taxon>
        <taxon>Desulfamplus</taxon>
    </lineage>
</organism>
<protein>
    <submittedName>
        <fullName evidence="1">Uncharacterized protein</fullName>
    </submittedName>
</protein>
<dbReference type="EMBL" id="HF547348">
    <property type="protein sequence ID" value="CCO06832.1"/>
    <property type="molecule type" value="Genomic_DNA"/>
</dbReference>
<dbReference type="Proteomes" id="UP000191931">
    <property type="component" value="Unassembled WGS sequence"/>
</dbReference>
<proteinExistence type="predicted"/>
<evidence type="ECO:0000313" key="3">
    <source>
        <dbReference type="Proteomes" id="UP000191931"/>
    </source>
</evidence>
<keyword evidence="3" id="KW-1185">Reference proteome</keyword>
<dbReference type="EMBL" id="FWEV01000325">
    <property type="protein sequence ID" value="SLM32883.1"/>
    <property type="molecule type" value="Genomic_DNA"/>
</dbReference>
<evidence type="ECO:0000313" key="1">
    <source>
        <dbReference type="EMBL" id="CCO06832.1"/>
    </source>
</evidence>
<gene>
    <name evidence="1" type="ORF">DEMABW1_80226</name>
    <name evidence="2" type="ORF">MTBBW1_80226</name>
</gene>
<dbReference type="STRING" id="1246637.MTBBW1_80226"/>